<keyword evidence="2" id="KW-0813">Transport</keyword>
<dbReference type="PANTHER" id="PTHR30085:SF6">
    <property type="entry name" value="ABC TRANSPORTER GLUTAMINE-BINDING PROTEIN GLNH"/>
    <property type="match status" value="1"/>
</dbReference>
<proteinExistence type="inferred from homology"/>
<reference evidence="6" key="1">
    <citation type="journal article" date="2014" name="Int. J. Syst. Evol. Microbiol.">
        <title>Complete genome sequence of Corynebacterium casei LMG S-19264T (=DSM 44701T), isolated from a smear-ripened cheese.</title>
        <authorList>
            <consortium name="US DOE Joint Genome Institute (JGI-PGF)"/>
            <person name="Walter F."/>
            <person name="Albersmeier A."/>
            <person name="Kalinowski J."/>
            <person name="Ruckert C."/>
        </authorList>
    </citation>
    <scope>NUCLEOTIDE SEQUENCE</scope>
    <source>
        <strain evidence="6">CCM 7905</strain>
    </source>
</reference>
<dbReference type="SUPFAM" id="SSF53850">
    <property type="entry name" value="Periplasmic binding protein-like II"/>
    <property type="match status" value="1"/>
</dbReference>
<dbReference type="GO" id="GO:0030288">
    <property type="term" value="C:outer membrane-bounded periplasmic space"/>
    <property type="evidence" value="ECO:0007669"/>
    <property type="project" value="TreeGrafter"/>
</dbReference>
<feature type="chain" id="PRO_5038810124" evidence="4">
    <location>
        <begin position="19"/>
        <end position="324"/>
    </location>
</feature>
<gene>
    <name evidence="6" type="primary">glnH</name>
    <name evidence="6" type="ORF">GCM10007304_05410</name>
</gene>
<dbReference type="AlphaFoldDB" id="A0A917CPL7"/>
<dbReference type="CDD" id="cd13690">
    <property type="entry name" value="PBP2_GluB"/>
    <property type="match status" value="1"/>
</dbReference>
<comment type="similarity">
    <text evidence="1">Belongs to the bacterial solute-binding protein 3 family.</text>
</comment>
<comment type="caution">
    <text evidence="6">The sequence shown here is derived from an EMBL/GenBank/DDBJ whole genome shotgun (WGS) entry which is preliminary data.</text>
</comment>
<evidence type="ECO:0000313" key="6">
    <source>
        <dbReference type="EMBL" id="GGF94496.1"/>
    </source>
</evidence>
<dbReference type="Pfam" id="PF00497">
    <property type="entry name" value="SBP_bac_3"/>
    <property type="match status" value="1"/>
</dbReference>
<dbReference type="GO" id="GO:0005576">
    <property type="term" value="C:extracellular region"/>
    <property type="evidence" value="ECO:0007669"/>
    <property type="project" value="TreeGrafter"/>
</dbReference>
<evidence type="ECO:0000256" key="3">
    <source>
        <dbReference type="ARBA" id="ARBA00022729"/>
    </source>
</evidence>
<organism evidence="6 7">
    <name type="scientific">Rhodococcoides trifolii</name>
    <dbReference type="NCBI Taxonomy" id="908250"/>
    <lineage>
        <taxon>Bacteria</taxon>
        <taxon>Bacillati</taxon>
        <taxon>Actinomycetota</taxon>
        <taxon>Actinomycetes</taxon>
        <taxon>Mycobacteriales</taxon>
        <taxon>Nocardiaceae</taxon>
        <taxon>Rhodococcoides</taxon>
    </lineage>
</organism>
<keyword evidence="3 4" id="KW-0732">Signal</keyword>
<dbReference type="Proteomes" id="UP000654257">
    <property type="component" value="Unassembled WGS sequence"/>
</dbReference>
<evidence type="ECO:0000313" key="7">
    <source>
        <dbReference type="Proteomes" id="UP000654257"/>
    </source>
</evidence>
<reference evidence="6" key="2">
    <citation type="submission" date="2020-09" db="EMBL/GenBank/DDBJ databases">
        <authorList>
            <person name="Sun Q."/>
            <person name="Sedlacek I."/>
        </authorList>
    </citation>
    <scope>NUCLEOTIDE SEQUENCE</scope>
    <source>
        <strain evidence="6">CCM 7905</strain>
    </source>
</reference>
<dbReference type="RefSeq" id="WP_229745744.1">
    <property type="nucleotide sequence ID" value="NZ_BMCU01000001.1"/>
</dbReference>
<feature type="domain" description="Solute-binding protein family 3/N-terminal" evidence="5">
    <location>
        <begin position="89"/>
        <end position="311"/>
    </location>
</feature>
<dbReference type="InterPro" id="IPR001638">
    <property type="entry name" value="Solute-binding_3/MltF_N"/>
</dbReference>
<evidence type="ECO:0000259" key="5">
    <source>
        <dbReference type="SMART" id="SM00062"/>
    </source>
</evidence>
<dbReference type="Gene3D" id="3.40.190.10">
    <property type="entry name" value="Periplasmic binding protein-like II"/>
    <property type="match status" value="2"/>
</dbReference>
<evidence type="ECO:0000256" key="4">
    <source>
        <dbReference type="SAM" id="SignalP"/>
    </source>
</evidence>
<keyword evidence="7" id="KW-1185">Reference proteome</keyword>
<name>A0A917CPL7_9NOCA</name>
<dbReference type="PROSITE" id="PS51257">
    <property type="entry name" value="PROKAR_LIPOPROTEIN"/>
    <property type="match status" value="1"/>
</dbReference>
<accession>A0A917CPL7</accession>
<sequence>MRKQIALFATVLALAGCAEVTPVPTSPESTTQPAPLPDGTSTVTDVVAPEPHPVDCGNPVASLRPRLTVPPGTPPPITPNVDAIRARGRLIVGLDTGSNLFSFRDPLTGDVEGFDVDIAREVARDLFGDPNRVEFRILSSLARTSALVNADVDVVVKTMTINCQRRQQVTFSTVYYQADQRILAVKGSGISSAGDLGGKKVCVASGTTSQSRIQVLQPPAQIISVPSWADCLVVLQQREVDAVSTDDSILGGLAAQDPYLEIVGGSLGAEPYGIGITKGHDDLVRFVNGTLERIRSDGTWNDIYDRWLSVLGRSPGPPYPTYSE</sequence>
<feature type="signal peptide" evidence="4">
    <location>
        <begin position="1"/>
        <end position="18"/>
    </location>
</feature>
<evidence type="ECO:0000256" key="2">
    <source>
        <dbReference type="ARBA" id="ARBA00022448"/>
    </source>
</evidence>
<dbReference type="PANTHER" id="PTHR30085">
    <property type="entry name" value="AMINO ACID ABC TRANSPORTER PERMEASE"/>
    <property type="match status" value="1"/>
</dbReference>
<protein>
    <submittedName>
        <fullName evidence="6">ABC transporter substrate-binding protein</fullName>
    </submittedName>
</protein>
<dbReference type="EMBL" id="BMCU01000001">
    <property type="protein sequence ID" value="GGF94496.1"/>
    <property type="molecule type" value="Genomic_DNA"/>
</dbReference>
<dbReference type="SMART" id="SM00062">
    <property type="entry name" value="PBPb"/>
    <property type="match status" value="1"/>
</dbReference>
<dbReference type="GO" id="GO:0006865">
    <property type="term" value="P:amino acid transport"/>
    <property type="evidence" value="ECO:0007669"/>
    <property type="project" value="TreeGrafter"/>
</dbReference>
<evidence type="ECO:0000256" key="1">
    <source>
        <dbReference type="ARBA" id="ARBA00010333"/>
    </source>
</evidence>
<dbReference type="InterPro" id="IPR051455">
    <property type="entry name" value="Bact_solute-bind_prot3"/>
</dbReference>